<reference evidence="9 10" key="1">
    <citation type="journal article" date="2008" name="Int. J. Syst. Evol. Microbiol.">
        <title>Tessaracoccus flavescens sp. nov., isolated from marine sediment.</title>
        <authorList>
            <person name="Lee D.W."/>
            <person name="Lee S.D."/>
        </authorList>
    </citation>
    <scope>NUCLEOTIDE SEQUENCE [LARGE SCALE GENOMIC DNA]</scope>
    <source>
        <strain evidence="9 10">T21</strain>
    </source>
</reference>
<dbReference type="InterPro" id="IPR013792">
    <property type="entry name" value="RNA3'P_cycl/enolpyr_Trfase_a/b"/>
</dbReference>
<evidence type="ECO:0000313" key="10">
    <source>
        <dbReference type="Proteomes" id="UP001244136"/>
    </source>
</evidence>
<evidence type="ECO:0000259" key="8">
    <source>
        <dbReference type="Pfam" id="PF00275"/>
    </source>
</evidence>
<dbReference type="Gene3D" id="3.65.10.10">
    <property type="entry name" value="Enolpyruvate transferase domain"/>
    <property type="match status" value="2"/>
</dbReference>
<evidence type="ECO:0000313" key="9">
    <source>
        <dbReference type="EMBL" id="WGT46100.1"/>
    </source>
</evidence>
<dbReference type="PANTHER" id="PTHR21090:SF5">
    <property type="entry name" value="PENTAFUNCTIONAL AROM POLYPEPTIDE"/>
    <property type="match status" value="1"/>
</dbReference>
<evidence type="ECO:0000256" key="1">
    <source>
        <dbReference type="ARBA" id="ARBA00004811"/>
    </source>
</evidence>
<feature type="binding site" evidence="7">
    <location>
        <position position="23"/>
    </location>
    <ligand>
        <name>3-phosphoshikimate</name>
        <dbReference type="ChEBI" id="CHEBI:145989"/>
    </ligand>
</feature>
<feature type="binding site" evidence="7">
    <location>
        <position position="91"/>
    </location>
    <ligand>
        <name>phosphoenolpyruvate</name>
        <dbReference type="ChEBI" id="CHEBI:58702"/>
    </ligand>
</feature>
<dbReference type="PROSITE" id="PS00104">
    <property type="entry name" value="EPSP_SYNTHASE_1"/>
    <property type="match status" value="1"/>
</dbReference>
<feature type="domain" description="Enolpyruvate transferase" evidence="8">
    <location>
        <begin position="10"/>
        <end position="408"/>
    </location>
</feature>
<comment type="similarity">
    <text evidence="2 7">Belongs to the EPSP synthase family.</text>
</comment>
<feature type="binding site" evidence="7">
    <location>
        <position position="22"/>
    </location>
    <ligand>
        <name>3-phosphoshikimate</name>
        <dbReference type="ChEBI" id="CHEBI:145989"/>
    </ligand>
</feature>
<evidence type="ECO:0000256" key="7">
    <source>
        <dbReference type="HAMAP-Rule" id="MF_00210"/>
    </source>
</evidence>
<dbReference type="PIRSF" id="PIRSF000505">
    <property type="entry name" value="EPSPS"/>
    <property type="match status" value="1"/>
</dbReference>
<keyword evidence="4 7" id="KW-0808">Transferase</keyword>
<evidence type="ECO:0000256" key="4">
    <source>
        <dbReference type="ARBA" id="ARBA00022679"/>
    </source>
</evidence>
<feature type="binding site" evidence="7">
    <location>
        <position position="336"/>
    </location>
    <ligand>
        <name>phosphoenolpyruvate</name>
        <dbReference type="ChEBI" id="CHEBI:58702"/>
    </ligand>
</feature>
<comment type="caution">
    <text evidence="7">Lacks conserved residue(s) required for the propagation of feature annotation.</text>
</comment>
<feature type="binding site" evidence="7">
    <location>
        <position position="161"/>
    </location>
    <ligand>
        <name>3-phosphoshikimate</name>
        <dbReference type="ChEBI" id="CHEBI:145989"/>
    </ligand>
</feature>
<feature type="binding site" evidence="7">
    <location>
        <position position="163"/>
    </location>
    <ligand>
        <name>phosphoenolpyruvate</name>
        <dbReference type="ChEBI" id="CHEBI:58702"/>
    </ligand>
</feature>
<evidence type="ECO:0000256" key="5">
    <source>
        <dbReference type="ARBA" id="ARBA00023141"/>
    </source>
</evidence>
<dbReference type="EMBL" id="CP123967">
    <property type="protein sequence ID" value="WGT46100.1"/>
    <property type="molecule type" value="Genomic_DNA"/>
</dbReference>
<feature type="active site" description="Proton acceptor" evidence="7">
    <location>
        <position position="305"/>
    </location>
</feature>
<sequence length="416" mass="42720">MTTALPFAAAPVTGGLVVPGSKSETNRALLLAALGDGPSRVTGALDSRDSRLMIDALRALGVSVVPDGPALVVTPPPQFTGADRIDCGLAGTVMRFVPPLAALADGASTFVGDPHASERPMGPLLDGLRQLGAAVDGDSLPFRVDPPETLGNRAEIDASGSSQFVSGLLLIAPRLPRGLTLRHTGERLPSLPHIAMTVAMLRARGATVETPDERTWVVAPGGLRALDSTVEPDLTNASVFLAAAAVTGGRVTVPGWPAQSLQPGALFLDVISAMGATVERHAGEVAVVGSTPLHGIDVDLTAASELTPVVAALGALASGRTTIRGVAHIRGHETDRLAALTRELRRAGIDAEETPDGLTILGGTPRAAAFEAYADHRMVHFAALLALVAEGSTIDDMACVGKTMPHFPVDWAGLVS</sequence>
<dbReference type="PANTHER" id="PTHR21090">
    <property type="entry name" value="AROM/DEHYDROQUINATE SYNTHASE"/>
    <property type="match status" value="1"/>
</dbReference>
<name>A0ABY8PUJ4_9ACTN</name>
<dbReference type="CDD" id="cd01556">
    <property type="entry name" value="EPSP_synthase"/>
    <property type="match status" value="1"/>
</dbReference>
<dbReference type="GO" id="GO:0003866">
    <property type="term" value="F:3-phosphoshikimate 1-carboxyvinyltransferase activity"/>
    <property type="evidence" value="ECO:0007669"/>
    <property type="project" value="UniProtKB-EC"/>
</dbReference>
<feature type="binding site" evidence="7">
    <location>
        <position position="377"/>
    </location>
    <ligand>
        <name>phosphoenolpyruvate</name>
        <dbReference type="ChEBI" id="CHEBI:58702"/>
    </ligand>
</feature>
<dbReference type="PROSITE" id="PS00885">
    <property type="entry name" value="EPSP_SYNTHASE_2"/>
    <property type="match status" value="1"/>
</dbReference>
<feature type="binding site" evidence="7">
    <location>
        <position position="332"/>
    </location>
    <ligand>
        <name>3-phosphoshikimate</name>
        <dbReference type="ChEBI" id="CHEBI:145989"/>
    </ligand>
</feature>
<dbReference type="InterPro" id="IPR006264">
    <property type="entry name" value="EPSP_synthase"/>
</dbReference>
<feature type="binding site" evidence="7">
    <location>
        <position position="27"/>
    </location>
    <ligand>
        <name>3-phosphoshikimate</name>
        <dbReference type="ChEBI" id="CHEBI:145989"/>
    </ligand>
</feature>
<dbReference type="NCBIfam" id="TIGR01356">
    <property type="entry name" value="aroA"/>
    <property type="match status" value="1"/>
</dbReference>
<dbReference type="Pfam" id="PF00275">
    <property type="entry name" value="EPSP_synthase"/>
    <property type="match status" value="1"/>
</dbReference>
<dbReference type="InterPro" id="IPR001986">
    <property type="entry name" value="Enolpyruvate_Tfrase_dom"/>
</dbReference>
<evidence type="ECO:0000256" key="2">
    <source>
        <dbReference type="ARBA" id="ARBA00009948"/>
    </source>
</evidence>
<comment type="subcellular location">
    <subcellularLocation>
        <location evidence="7">Cytoplasm</location>
    </subcellularLocation>
</comment>
<dbReference type="HAMAP" id="MF_00210">
    <property type="entry name" value="EPSP_synth"/>
    <property type="match status" value="1"/>
</dbReference>
<dbReference type="EC" id="2.5.1.19" evidence="7"/>
<keyword evidence="3 7" id="KW-0028">Amino-acid biosynthesis</keyword>
<accession>A0ABY8PUJ4</accession>
<feature type="binding site" evidence="7">
    <location>
        <position position="163"/>
    </location>
    <ligand>
        <name>3-phosphoshikimate</name>
        <dbReference type="ChEBI" id="CHEBI:145989"/>
    </ligand>
</feature>
<feature type="binding site" evidence="7">
    <location>
        <position position="305"/>
    </location>
    <ligand>
        <name>3-phosphoshikimate</name>
        <dbReference type="ChEBI" id="CHEBI:145989"/>
    </ligand>
</feature>
<comment type="catalytic activity">
    <reaction evidence="6">
        <text>3-phosphoshikimate + phosphoenolpyruvate = 5-O-(1-carboxyvinyl)-3-phosphoshikimate + phosphate</text>
        <dbReference type="Rhea" id="RHEA:21256"/>
        <dbReference type="ChEBI" id="CHEBI:43474"/>
        <dbReference type="ChEBI" id="CHEBI:57701"/>
        <dbReference type="ChEBI" id="CHEBI:58702"/>
        <dbReference type="ChEBI" id="CHEBI:145989"/>
        <dbReference type="EC" id="2.5.1.19"/>
    </reaction>
    <physiologicalReaction direction="left-to-right" evidence="6">
        <dbReference type="Rhea" id="RHEA:21257"/>
    </physiologicalReaction>
</comment>
<keyword evidence="5 7" id="KW-0057">Aromatic amino acid biosynthesis</keyword>
<evidence type="ECO:0000256" key="6">
    <source>
        <dbReference type="ARBA" id="ARBA00044633"/>
    </source>
</evidence>
<comment type="pathway">
    <text evidence="1 7">Metabolic intermediate biosynthesis; chorismate biosynthesis; chorismate from D-erythrose 4-phosphate and phosphoenolpyruvate: step 6/7.</text>
</comment>
<gene>
    <name evidence="7 9" type="primary">aroA</name>
    <name evidence="9" type="ORF">QH948_07955</name>
</gene>
<dbReference type="RefSeq" id="WP_281143921.1">
    <property type="nucleotide sequence ID" value="NZ_CP123967.1"/>
</dbReference>
<feature type="binding site" evidence="7">
    <location>
        <position position="190"/>
    </location>
    <ligand>
        <name>3-phosphoshikimate</name>
        <dbReference type="ChEBI" id="CHEBI:145989"/>
    </ligand>
</feature>
<feature type="binding site" evidence="7">
    <location>
        <position position="22"/>
    </location>
    <ligand>
        <name>phosphoenolpyruvate</name>
        <dbReference type="ChEBI" id="CHEBI:58702"/>
    </ligand>
</feature>
<protein>
    <recommendedName>
        <fullName evidence="7">3-phosphoshikimate 1-carboxyvinyltransferase</fullName>
        <ecNumber evidence="7">2.5.1.19</ecNumber>
    </recommendedName>
    <alternativeName>
        <fullName evidence="7">5-enolpyruvylshikimate-3-phosphate synthase</fullName>
        <shortName evidence="7">EPSP synthase</shortName>
        <shortName evidence="7">EPSPS</shortName>
    </alternativeName>
</protein>
<keyword evidence="10" id="KW-1185">Reference proteome</keyword>
<feature type="binding site" evidence="7">
    <location>
        <position position="402"/>
    </location>
    <ligand>
        <name>phosphoenolpyruvate</name>
        <dbReference type="ChEBI" id="CHEBI:58702"/>
    </ligand>
</feature>
<dbReference type="SUPFAM" id="SSF55205">
    <property type="entry name" value="EPT/RTPC-like"/>
    <property type="match status" value="1"/>
</dbReference>
<feature type="binding site" evidence="7">
    <location>
        <position position="162"/>
    </location>
    <ligand>
        <name>3-phosphoshikimate</name>
        <dbReference type="ChEBI" id="CHEBI:145989"/>
    </ligand>
</feature>
<dbReference type="InterPro" id="IPR023193">
    <property type="entry name" value="EPSP_synthase_CS"/>
</dbReference>
<dbReference type="InterPro" id="IPR036968">
    <property type="entry name" value="Enolpyruvate_Tfrase_sf"/>
</dbReference>
<dbReference type="Proteomes" id="UP001244136">
    <property type="component" value="Chromosome"/>
</dbReference>
<comment type="subunit">
    <text evidence="7">Monomer.</text>
</comment>
<comment type="function">
    <text evidence="7">Catalyzes the transfer of the enolpyruvyl moiety of phosphoenolpyruvate (PEP) to the 5-hydroxyl of shikimate-3-phosphate (S3P) to produce enolpyruvyl shikimate-3-phosphate and inorganic phosphate.</text>
</comment>
<organism evidence="9 10">
    <name type="scientific">Tessaracoccus lacteus</name>
    <dbReference type="NCBI Taxonomy" id="3041766"/>
    <lineage>
        <taxon>Bacteria</taxon>
        <taxon>Bacillati</taxon>
        <taxon>Actinomycetota</taxon>
        <taxon>Actinomycetes</taxon>
        <taxon>Propionibacteriales</taxon>
        <taxon>Propionibacteriaceae</taxon>
        <taxon>Tessaracoccus</taxon>
    </lineage>
</organism>
<keyword evidence="7" id="KW-0963">Cytoplasm</keyword>
<feature type="binding site" evidence="7">
    <location>
        <position position="119"/>
    </location>
    <ligand>
        <name>phosphoenolpyruvate</name>
        <dbReference type="ChEBI" id="CHEBI:58702"/>
    </ligand>
</feature>
<proteinExistence type="inferred from homology"/>
<evidence type="ECO:0000256" key="3">
    <source>
        <dbReference type="ARBA" id="ARBA00022605"/>
    </source>
</evidence>